<accession>A0A8U0V412</accession>
<evidence type="ECO:0000313" key="8">
    <source>
        <dbReference type="Proteomes" id="UP000000715"/>
    </source>
</evidence>
<evidence type="ECO:0000256" key="3">
    <source>
        <dbReference type="ARBA" id="ARBA00022692"/>
    </source>
</evidence>
<evidence type="ECO:0000256" key="7">
    <source>
        <dbReference type="ARBA" id="ARBA00038475"/>
    </source>
</evidence>
<dbReference type="GO" id="GO:0016020">
    <property type="term" value="C:membrane"/>
    <property type="evidence" value="ECO:0007669"/>
    <property type="project" value="UniProtKB-SubCell"/>
</dbReference>
<dbReference type="InterPro" id="IPR006603">
    <property type="entry name" value="PQ-loop_rpt"/>
</dbReference>
<dbReference type="Proteomes" id="UP000000715">
    <property type="component" value="Unplaced"/>
</dbReference>
<dbReference type="RefSeq" id="XP_044939229.1">
    <property type="nucleotide sequence ID" value="XM_045083294.1"/>
</dbReference>
<keyword evidence="3" id="KW-0812">Transmembrane</keyword>
<evidence type="ECO:0000256" key="4">
    <source>
        <dbReference type="ARBA" id="ARBA00022737"/>
    </source>
</evidence>
<reference evidence="9" key="1">
    <citation type="submission" date="2025-08" db="UniProtKB">
        <authorList>
            <consortium name="RefSeq"/>
        </authorList>
    </citation>
    <scope>IDENTIFICATION</scope>
    <source>
        <tissue evidence="9">Brain</tissue>
    </source>
</reference>
<dbReference type="CTD" id="9526"/>
<dbReference type="PANTHER" id="PTHR12226">
    <property type="entry name" value="MANNOSE-P-DOLICHOL UTILIZATION DEFECT 1 LEC35 -RELATED"/>
    <property type="match status" value="1"/>
</dbReference>
<evidence type="ECO:0000256" key="5">
    <source>
        <dbReference type="ARBA" id="ARBA00022989"/>
    </source>
</evidence>
<comment type="similarity">
    <text evidence="7">Belongs to the MPDU1 (TC 2.A.43.3) family.</text>
</comment>
<comment type="subcellular location">
    <subcellularLocation>
        <location evidence="1">Membrane</location>
        <topology evidence="1">Multi-pass membrane protein</topology>
    </subcellularLocation>
</comment>
<dbReference type="InterPro" id="IPR016817">
    <property type="entry name" value="MannP-dilichol_defect-1"/>
</dbReference>
<keyword evidence="5" id="KW-1133">Transmembrane helix</keyword>
<keyword evidence="2" id="KW-0813">Transport</keyword>
<dbReference type="SMART" id="SM00679">
    <property type="entry name" value="CTNS"/>
    <property type="match status" value="1"/>
</dbReference>
<evidence type="ECO:0000256" key="6">
    <source>
        <dbReference type="ARBA" id="ARBA00023136"/>
    </source>
</evidence>
<dbReference type="PANTHER" id="PTHR12226:SF2">
    <property type="entry name" value="MANNOSE-P-DOLICHOL UTILIZATION DEFECT 1 PROTEIN"/>
    <property type="match status" value="1"/>
</dbReference>
<evidence type="ECO:0000256" key="2">
    <source>
        <dbReference type="ARBA" id="ARBA00022448"/>
    </source>
</evidence>
<name>A0A8U0V412_MUSPF</name>
<dbReference type="Pfam" id="PF04193">
    <property type="entry name" value="PQ-loop"/>
    <property type="match status" value="1"/>
</dbReference>
<dbReference type="GO" id="GO:0009312">
    <property type="term" value="P:oligosaccharide biosynthetic process"/>
    <property type="evidence" value="ECO:0007669"/>
    <property type="project" value="TreeGrafter"/>
</dbReference>
<keyword evidence="8" id="KW-1185">Reference proteome</keyword>
<keyword evidence="6" id="KW-0472">Membrane</keyword>
<sequence>MAAEADGLLKRALVPLLLPEKCYDQIFVHWDLLHVPCLKILLSKALGLGIVAGSLLVKLPQVFKILRAKSAEGLSLQSVMLELVALTGTMVYSITNNFPFSSWGEALFLMFQTITICFLVLHYRGQTVQAAPGCHQLPERTHRPALSHHRLSAVCRVLGQNLHLYSGDRRPSHGGHLRGLFSLQRPHRRPAPLLLERKGRPREERAVGRSWFLERVPGLFQLSPQPRGRSHPDQPACGTSPHSSFLCGCDSLEPGFWWECVSFEGMGVGIFRLTLCTARCRTGIINSFNPSHTSPAATPRYLGISGAQVGPALPQLPLWPWRAESADGTHLGAWGCCLPPRTWLGRPPGPQCWLGVGPGGMESDSGRAAGWGEAVPALAGPGGRERRLLVPAAVRGEQTWGNKDAETWFNCKNCVHPTKKVLWGGGGSADGDHSTGLL</sequence>
<protein>
    <submittedName>
        <fullName evidence="9">Mannose-P-dolichol utilization defect 1 protein isoform X1</fullName>
    </submittedName>
</protein>
<evidence type="ECO:0000313" key="9">
    <source>
        <dbReference type="RefSeq" id="XP_044939229.1"/>
    </source>
</evidence>
<dbReference type="Gene3D" id="1.20.1280.290">
    <property type="match status" value="1"/>
</dbReference>
<dbReference type="OrthoDB" id="271506at2759"/>
<proteinExistence type="inferred from homology"/>
<organism evidence="8 9">
    <name type="scientific">Mustela putorius furo</name>
    <name type="common">European domestic ferret</name>
    <name type="synonym">Mustela furo</name>
    <dbReference type="NCBI Taxonomy" id="9669"/>
    <lineage>
        <taxon>Eukaryota</taxon>
        <taxon>Metazoa</taxon>
        <taxon>Chordata</taxon>
        <taxon>Craniata</taxon>
        <taxon>Vertebrata</taxon>
        <taxon>Euteleostomi</taxon>
        <taxon>Mammalia</taxon>
        <taxon>Eutheria</taxon>
        <taxon>Laurasiatheria</taxon>
        <taxon>Carnivora</taxon>
        <taxon>Caniformia</taxon>
        <taxon>Musteloidea</taxon>
        <taxon>Mustelidae</taxon>
        <taxon>Mustelinae</taxon>
        <taxon>Mustela</taxon>
    </lineage>
</organism>
<dbReference type="FunFam" id="1.20.1280.290:FF:000006">
    <property type="entry name" value="mannose-P-dolichol utilization defect 1 protein"/>
    <property type="match status" value="1"/>
</dbReference>
<evidence type="ECO:0000256" key="1">
    <source>
        <dbReference type="ARBA" id="ARBA00004141"/>
    </source>
</evidence>
<keyword evidence="4" id="KW-0677">Repeat</keyword>
<gene>
    <name evidence="9" type="primary">MPDU1</name>
</gene>
<dbReference type="AlphaFoldDB" id="A0A8U0V412"/>
<dbReference type="GeneID" id="101681272"/>